<evidence type="ECO:0000313" key="2">
    <source>
        <dbReference type="EMBL" id="KAJ9582727.1"/>
    </source>
</evidence>
<gene>
    <name evidence="2" type="ORF">L9F63_022929</name>
</gene>
<evidence type="ECO:0000256" key="1">
    <source>
        <dbReference type="SAM" id="MobiDB-lite"/>
    </source>
</evidence>
<reference evidence="2" key="1">
    <citation type="journal article" date="2023" name="IScience">
        <title>Live-bearing cockroach genome reveals convergent evolutionary mechanisms linked to viviparity in insects and beyond.</title>
        <authorList>
            <person name="Fouks B."/>
            <person name="Harrison M.C."/>
            <person name="Mikhailova A.A."/>
            <person name="Marchal E."/>
            <person name="English S."/>
            <person name="Carruthers M."/>
            <person name="Jennings E.C."/>
            <person name="Chiamaka E.L."/>
            <person name="Frigard R.A."/>
            <person name="Pippel M."/>
            <person name="Attardo G.M."/>
            <person name="Benoit J.B."/>
            <person name="Bornberg-Bauer E."/>
            <person name="Tobe S.S."/>
        </authorList>
    </citation>
    <scope>NUCLEOTIDE SEQUENCE</scope>
    <source>
        <strain evidence="2">Stay&amp;Tobe</strain>
    </source>
</reference>
<organism evidence="2 3">
    <name type="scientific">Diploptera punctata</name>
    <name type="common">Pacific beetle cockroach</name>
    <dbReference type="NCBI Taxonomy" id="6984"/>
    <lineage>
        <taxon>Eukaryota</taxon>
        <taxon>Metazoa</taxon>
        <taxon>Ecdysozoa</taxon>
        <taxon>Arthropoda</taxon>
        <taxon>Hexapoda</taxon>
        <taxon>Insecta</taxon>
        <taxon>Pterygota</taxon>
        <taxon>Neoptera</taxon>
        <taxon>Polyneoptera</taxon>
        <taxon>Dictyoptera</taxon>
        <taxon>Blattodea</taxon>
        <taxon>Blaberoidea</taxon>
        <taxon>Blaberidae</taxon>
        <taxon>Diplopterinae</taxon>
        <taxon>Diploptera</taxon>
    </lineage>
</organism>
<feature type="region of interest" description="Disordered" evidence="1">
    <location>
        <begin position="41"/>
        <end position="65"/>
    </location>
</feature>
<comment type="caution">
    <text evidence="2">The sequence shown here is derived from an EMBL/GenBank/DDBJ whole genome shotgun (WGS) entry which is preliminary data.</text>
</comment>
<feature type="non-terminal residue" evidence="2">
    <location>
        <position position="1"/>
    </location>
</feature>
<protein>
    <submittedName>
        <fullName evidence="2">Uncharacterized protein</fullName>
    </submittedName>
</protein>
<proteinExistence type="predicted"/>
<dbReference type="AlphaFoldDB" id="A0AAD7ZLR1"/>
<name>A0AAD7ZLR1_DIPPU</name>
<dbReference type="Proteomes" id="UP001233999">
    <property type="component" value="Unassembled WGS sequence"/>
</dbReference>
<sequence length="176" mass="19947">FDVWSKHADITFEHNHVNPDITISNKRQRYTLTQNKNEFYDPSRPIVPTSSTTMPKASEATTTTQVPRRRATNLINGYPKYISELCISCRNEINAVVNTYTGLPPAIISAFRYINVLKMYTRGYHRTSAAYVTLHNDRGLAAIKPGIDANDAANKKQIEEYVSNYHNQVLGVIKNV</sequence>
<keyword evidence="3" id="KW-1185">Reference proteome</keyword>
<feature type="compositionally biased region" description="Polar residues" evidence="1">
    <location>
        <begin position="48"/>
        <end position="65"/>
    </location>
</feature>
<evidence type="ECO:0000313" key="3">
    <source>
        <dbReference type="Proteomes" id="UP001233999"/>
    </source>
</evidence>
<accession>A0AAD7ZLR1</accession>
<reference evidence="2" key="2">
    <citation type="submission" date="2023-05" db="EMBL/GenBank/DDBJ databases">
        <authorList>
            <person name="Fouks B."/>
        </authorList>
    </citation>
    <scope>NUCLEOTIDE SEQUENCE</scope>
    <source>
        <strain evidence="2">Stay&amp;Tobe</strain>
        <tissue evidence="2">Testes</tissue>
    </source>
</reference>
<dbReference type="EMBL" id="JASPKZ010007755">
    <property type="protein sequence ID" value="KAJ9582727.1"/>
    <property type="molecule type" value="Genomic_DNA"/>
</dbReference>